<dbReference type="Proteomes" id="UP001500751">
    <property type="component" value="Unassembled WGS sequence"/>
</dbReference>
<keyword evidence="5" id="KW-1185">Reference proteome</keyword>
<organism evidence="4 5">
    <name type="scientific">Catenulispora yoronensis</name>
    <dbReference type="NCBI Taxonomy" id="450799"/>
    <lineage>
        <taxon>Bacteria</taxon>
        <taxon>Bacillati</taxon>
        <taxon>Actinomycetota</taxon>
        <taxon>Actinomycetes</taxon>
        <taxon>Catenulisporales</taxon>
        <taxon>Catenulisporaceae</taxon>
        <taxon>Catenulispora</taxon>
    </lineage>
</organism>
<dbReference type="Gene3D" id="1.10.10.60">
    <property type="entry name" value="Homeodomain-like"/>
    <property type="match status" value="1"/>
</dbReference>
<evidence type="ECO:0000259" key="3">
    <source>
        <dbReference type="PROSITE" id="PS01124"/>
    </source>
</evidence>
<accession>A0ABN2U8R8</accession>
<dbReference type="Pfam" id="PF01965">
    <property type="entry name" value="DJ-1_PfpI"/>
    <property type="match status" value="1"/>
</dbReference>
<evidence type="ECO:0000256" key="1">
    <source>
        <dbReference type="ARBA" id="ARBA00023015"/>
    </source>
</evidence>
<keyword evidence="2" id="KW-0804">Transcription</keyword>
<dbReference type="InterPro" id="IPR052158">
    <property type="entry name" value="INH-QAR"/>
</dbReference>
<dbReference type="SUPFAM" id="SSF46689">
    <property type="entry name" value="Homeodomain-like"/>
    <property type="match status" value="2"/>
</dbReference>
<dbReference type="InterPro" id="IPR002818">
    <property type="entry name" value="DJ-1/PfpI"/>
</dbReference>
<proteinExistence type="predicted"/>
<dbReference type="Pfam" id="PF12833">
    <property type="entry name" value="HTH_18"/>
    <property type="match status" value="1"/>
</dbReference>
<comment type="caution">
    <text evidence="4">The sequence shown here is derived from an EMBL/GenBank/DDBJ whole genome shotgun (WGS) entry which is preliminary data.</text>
</comment>
<dbReference type="InterPro" id="IPR029062">
    <property type="entry name" value="Class_I_gatase-like"/>
</dbReference>
<reference evidence="4 5" key="1">
    <citation type="journal article" date="2019" name="Int. J. Syst. Evol. Microbiol.">
        <title>The Global Catalogue of Microorganisms (GCM) 10K type strain sequencing project: providing services to taxonomists for standard genome sequencing and annotation.</title>
        <authorList>
            <consortium name="The Broad Institute Genomics Platform"/>
            <consortium name="The Broad Institute Genome Sequencing Center for Infectious Disease"/>
            <person name="Wu L."/>
            <person name="Ma J."/>
        </authorList>
    </citation>
    <scope>NUCLEOTIDE SEQUENCE [LARGE SCALE GENOMIC DNA]</scope>
    <source>
        <strain evidence="4 5">JCM 16014</strain>
    </source>
</reference>
<evidence type="ECO:0000256" key="2">
    <source>
        <dbReference type="ARBA" id="ARBA00023163"/>
    </source>
</evidence>
<dbReference type="PANTHER" id="PTHR43130">
    <property type="entry name" value="ARAC-FAMILY TRANSCRIPTIONAL REGULATOR"/>
    <property type="match status" value="1"/>
</dbReference>
<keyword evidence="1" id="KW-0805">Transcription regulation</keyword>
<name>A0ABN2U8R8_9ACTN</name>
<dbReference type="CDD" id="cd03137">
    <property type="entry name" value="GATase1_AraC_1"/>
    <property type="match status" value="1"/>
</dbReference>
<dbReference type="InterPro" id="IPR009057">
    <property type="entry name" value="Homeodomain-like_sf"/>
</dbReference>
<feature type="domain" description="HTH araC/xylS-type" evidence="3">
    <location>
        <begin position="217"/>
        <end position="315"/>
    </location>
</feature>
<dbReference type="PROSITE" id="PS01124">
    <property type="entry name" value="HTH_ARAC_FAMILY_2"/>
    <property type="match status" value="1"/>
</dbReference>
<evidence type="ECO:0000313" key="4">
    <source>
        <dbReference type="EMBL" id="GAA2030319.1"/>
    </source>
</evidence>
<evidence type="ECO:0000313" key="5">
    <source>
        <dbReference type="Proteomes" id="UP001500751"/>
    </source>
</evidence>
<protein>
    <submittedName>
        <fullName evidence="4">Helix-turn-helix domain-containing protein</fullName>
    </submittedName>
</protein>
<dbReference type="Gene3D" id="3.40.50.880">
    <property type="match status" value="1"/>
</dbReference>
<dbReference type="PANTHER" id="PTHR43130:SF3">
    <property type="entry name" value="HTH-TYPE TRANSCRIPTIONAL REGULATOR RV1931C"/>
    <property type="match status" value="1"/>
</dbReference>
<dbReference type="SUPFAM" id="SSF52317">
    <property type="entry name" value="Class I glutamine amidotransferase-like"/>
    <property type="match status" value="1"/>
</dbReference>
<dbReference type="EMBL" id="BAAAQN010000016">
    <property type="protein sequence ID" value="GAA2030319.1"/>
    <property type="molecule type" value="Genomic_DNA"/>
</dbReference>
<gene>
    <name evidence="4" type="ORF">GCM10009839_32530</name>
</gene>
<sequence>MLNPPQSTFEVGFAAELFAADRPGEPSPYSFDVCAVVPGPLRTQAGYSIAVTRGLEALEDADTVLIPGWQPAGEPVPPPVLAAVVAAHARGARIAGICSGAFVPVEAGLLDGRRATTHWMRTAELAARFPEVEVDADVLYVDHGDVATSAGLGAGIDLCLHLIRGDHGAAYASRVAKFTVLPPHREGGQLQYAYTAPVAASATASASASAPRAVSLAPLLEWARSHLDAPLTLDRLAARAGVSSRTLARQFEEQLGQSPGRWLLQQRIAEARVLLEETSMPIEAIAVRVGLHSIVNMRRRFQALVGTTPGAYRRTFRQSEVQYSRAAEIP</sequence>
<dbReference type="SMART" id="SM00342">
    <property type="entry name" value="HTH_ARAC"/>
    <property type="match status" value="1"/>
</dbReference>
<dbReference type="InterPro" id="IPR018060">
    <property type="entry name" value="HTH_AraC"/>
</dbReference>